<feature type="compositionally biased region" description="Acidic residues" evidence="1">
    <location>
        <begin position="44"/>
        <end position="68"/>
    </location>
</feature>
<organism evidence="2">
    <name type="scientific">Sesamum latifolium</name>
    <dbReference type="NCBI Taxonomy" id="2727402"/>
    <lineage>
        <taxon>Eukaryota</taxon>
        <taxon>Viridiplantae</taxon>
        <taxon>Streptophyta</taxon>
        <taxon>Embryophyta</taxon>
        <taxon>Tracheophyta</taxon>
        <taxon>Spermatophyta</taxon>
        <taxon>Magnoliopsida</taxon>
        <taxon>eudicotyledons</taxon>
        <taxon>Gunneridae</taxon>
        <taxon>Pentapetalae</taxon>
        <taxon>asterids</taxon>
        <taxon>lamiids</taxon>
        <taxon>Lamiales</taxon>
        <taxon>Pedaliaceae</taxon>
        <taxon>Sesamum</taxon>
    </lineage>
</organism>
<accession>A0AAW2TP42</accession>
<evidence type="ECO:0000313" key="2">
    <source>
        <dbReference type="EMBL" id="KAL0406204.1"/>
    </source>
</evidence>
<name>A0AAW2TP42_9LAMI</name>
<reference evidence="2" key="2">
    <citation type="journal article" date="2024" name="Plant">
        <title>Genomic evolution and insights into agronomic trait innovations of Sesamum species.</title>
        <authorList>
            <person name="Miao H."/>
            <person name="Wang L."/>
            <person name="Qu L."/>
            <person name="Liu H."/>
            <person name="Sun Y."/>
            <person name="Le M."/>
            <person name="Wang Q."/>
            <person name="Wei S."/>
            <person name="Zheng Y."/>
            <person name="Lin W."/>
            <person name="Duan Y."/>
            <person name="Cao H."/>
            <person name="Xiong S."/>
            <person name="Wang X."/>
            <person name="Wei L."/>
            <person name="Li C."/>
            <person name="Ma Q."/>
            <person name="Ju M."/>
            <person name="Zhao R."/>
            <person name="Li G."/>
            <person name="Mu C."/>
            <person name="Tian Q."/>
            <person name="Mei H."/>
            <person name="Zhang T."/>
            <person name="Gao T."/>
            <person name="Zhang H."/>
        </authorList>
    </citation>
    <scope>NUCLEOTIDE SEQUENCE</scope>
    <source>
        <strain evidence="2">KEN1</strain>
    </source>
</reference>
<sequence length="145" mass="15437">LASSNSGNGTVGINDDYAGPSTFHQLVDEYSEPEADSFLNNDPVDSEPDEVEIDEEGQNDTDPDDDEVSIPVMLDVLGSNGNESSSHVQQGIVLNIPASSGPPSLLPVIPFFCTTHPEVPVDSYDIPSSSWVIFTTQTLGSLNVE</sequence>
<proteinExistence type="predicted"/>
<reference evidence="2" key="1">
    <citation type="submission" date="2020-06" db="EMBL/GenBank/DDBJ databases">
        <authorList>
            <person name="Li T."/>
            <person name="Hu X."/>
            <person name="Zhang T."/>
            <person name="Song X."/>
            <person name="Zhang H."/>
            <person name="Dai N."/>
            <person name="Sheng W."/>
            <person name="Hou X."/>
            <person name="Wei L."/>
        </authorList>
    </citation>
    <scope>NUCLEOTIDE SEQUENCE</scope>
    <source>
        <strain evidence="2">KEN1</strain>
        <tissue evidence="2">Leaf</tissue>
    </source>
</reference>
<protein>
    <submittedName>
        <fullName evidence="2">Uncharacterized protein</fullName>
    </submittedName>
</protein>
<feature type="non-terminal residue" evidence="2">
    <location>
        <position position="1"/>
    </location>
</feature>
<dbReference type="EMBL" id="JACGWN010000014">
    <property type="protein sequence ID" value="KAL0406204.1"/>
    <property type="molecule type" value="Genomic_DNA"/>
</dbReference>
<gene>
    <name evidence="2" type="ORF">Slati_3934300</name>
</gene>
<feature type="region of interest" description="Disordered" evidence="1">
    <location>
        <begin position="1"/>
        <end position="68"/>
    </location>
</feature>
<dbReference type="AlphaFoldDB" id="A0AAW2TP42"/>
<evidence type="ECO:0000256" key="1">
    <source>
        <dbReference type="SAM" id="MobiDB-lite"/>
    </source>
</evidence>
<comment type="caution">
    <text evidence="2">The sequence shown here is derived from an EMBL/GenBank/DDBJ whole genome shotgun (WGS) entry which is preliminary data.</text>
</comment>